<evidence type="ECO:0000256" key="7">
    <source>
        <dbReference type="ARBA" id="ARBA00022832"/>
    </source>
</evidence>
<dbReference type="Pfam" id="PF08541">
    <property type="entry name" value="ACP_syn_III_C"/>
    <property type="match status" value="1"/>
</dbReference>
<evidence type="ECO:0000256" key="4">
    <source>
        <dbReference type="ARBA" id="ARBA00022490"/>
    </source>
</evidence>
<comment type="domain">
    <text evidence="13">The last Arg residue of the ACP-binding site is essential for the weak association between ACP/AcpP and FabH.</text>
</comment>
<dbReference type="UniPathway" id="UPA00094"/>
<evidence type="ECO:0000256" key="1">
    <source>
        <dbReference type="ARBA" id="ARBA00005194"/>
    </source>
</evidence>
<feature type="active site" evidence="13">
    <location>
        <position position="254"/>
    </location>
</feature>
<keyword evidence="6 13" id="KW-0808">Transferase</keyword>
<dbReference type="CDD" id="cd00830">
    <property type="entry name" value="KAS_III"/>
    <property type="match status" value="1"/>
</dbReference>
<dbReference type="InterPro" id="IPR013751">
    <property type="entry name" value="ACP_syn_III_N"/>
</dbReference>
<keyword evidence="9 13" id="KW-0275">Fatty acid biosynthesis</keyword>
<dbReference type="Pfam" id="PF08545">
    <property type="entry name" value="ACP_syn_III"/>
    <property type="match status" value="1"/>
</dbReference>
<dbReference type="InterPro" id="IPR016039">
    <property type="entry name" value="Thiolase-like"/>
</dbReference>
<keyword evidence="8 13" id="KW-0443">Lipid metabolism</keyword>
<dbReference type="HAMAP" id="MF_01815">
    <property type="entry name" value="FabH"/>
    <property type="match status" value="1"/>
</dbReference>
<dbReference type="PANTHER" id="PTHR34069">
    <property type="entry name" value="3-OXOACYL-[ACYL-CARRIER-PROTEIN] SYNTHASE 3"/>
    <property type="match status" value="1"/>
</dbReference>
<dbReference type="InterPro" id="IPR013747">
    <property type="entry name" value="ACP_syn_III_C"/>
</dbReference>
<dbReference type="AlphaFoldDB" id="A0A7G1I1R1"/>
<comment type="subunit">
    <text evidence="13">Homodimer.</text>
</comment>
<feature type="domain" description="Beta-ketoacyl-[acyl-carrier-protein] synthase III N-terminal" evidence="15">
    <location>
        <begin position="108"/>
        <end position="186"/>
    </location>
</feature>
<proteinExistence type="inferred from homology"/>
<dbReference type="GO" id="GO:0004315">
    <property type="term" value="F:3-oxoacyl-[acyl-carrier-protein] synthase activity"/>
    <property type="evidence" value="ECO:0007669"/>
    <property type="project" value="InterPro"/>
</dbReference>
<dbReference type="RefSeq" id="WP_200754711.1">
    <property type="nucleotide sequence ID" value="NZ_AP023322.1"/>
</dbReference>
<protein>
    <recommendedName>
        <fullName evidence="3 13">Beta-ketoacyl-[acyl-carrier-protein] synthase III</fullName>
        <shortName evidence="13">Beta-ketoacyl-ACP synthase III</shortName>
        <shortName evidence="13">KAS III</shortName>
        <ecNumber evidence="3 13">2.3.1.180</ecNumber>
    </recommendedName>
    <alternativeName>
        <fullName evidence="13">3-oxoacyl-[acyl-carrier-protein] synthase 3</fullName>
    </alternativeName>
    <alternativeName>
        <fullName evidence="13">3-oxoacyl-[acyl-carrier-protein] synthase III</fullName>
    </alternativeName>
</protein>
<feature type="domain" description="Beta-ketoacyl-[acyl-carrier-protein] synthase III C-terminal" evidence="14">
    <location>
        <begin position="239"/>
        <end position="325"/>
    </location>
</feature>
<dbReference type="KEGG" id="copr:Cop2CBH44_19400"/>
<dbReference type="EC" id="2.3.1.180" evidence="3 13"/>
<dbReference type="GO" id="GO:0044550">
    <property type="term" value="P:secondary metabolite biosynthetic process"/>
    <property type="evidence" value="ECO:0007669"/>
    <property type="project" value="TreeGrafter"/>
</dbReference>
<reference evidence="17" key="1">
    <citation type="submission" date="2020-07" db="EMBL/GenBank/DDBJ databases">
        <title>Complete genome sequencing of Coprobacter sp. strain 2CBH44.</title>
        <authorList>
            <person name="Sakamoto M."/>
            <person name="Murakami T."/>
            <person name="Mori H."/>
        </authorList>
    </citation>
    <scope>NUCLEOTIDE SEQUENCE [LARGE SCALE GENOMIC DNA]</scope>
    <source>
        <strain evidence="17">2CBH44</strain>
    </source>
</reference>
<evidence type="ECO:0000259" key="15">
    <source>
        <dbReference type="Pfam" id="PF08545"/>
    </source>
</evidence>
<dbReference type="GO" id="GO:0005737">
    <property type="term" value="C:cytoplasm"/>
    <property type="evidence" value="ECO:0007669"/>
    <property type="project" value="UniProtKB-SubCell"/>
</dbReference>
<evidence type="ECO:0000256" key="10">
    <source>
        <dbReference type="ARBA" id="ARBA00023268"/>
    </source>
</evidence>
<comment type="similarity">
    <text evidence="2 13">Belongs to the thiolase-like superfamily. FabH family.</text>
</comment>
<name>A0A7G1I1R1_9BACT</name>
<evidence type="ECO:0000256" key="8">
    <source>
        <dbReference type="ARBA" id="ARBA00023098"/>
    </source>
</evidence>
<keyword evidence="17" id="KW-1185">Reference proteome</keyword>
<dbReference type="Proteomes" id="UP000594042">
    <property type="component" value="Chromosome"/>
</dbReference>
<evidence type="ECO:0000313" key="17">
    <source>
        <dbReference type="Proteomes" id="UP000594042"/>
    </source>
</evidence>
<dbReference type="EMBL" id="AP023322">
    <property type="protein sequence ID" value="BCI63587.1"/>
    <property type="molecule type" value="Genomic_DNA"/>
</dbReference>
<dbReference type="GO" id="GO:0033818">
    <property type="term" value="F:beta-ketoacyl-acyl-carrier-protein synthase III activity"/>
    <property type="evidence" value="ECO:0007669"/>
    <property type="project" value="UniProtKB-UniRule"/>
</dbReference>
<dbReference type="FunFam" id="3.40.47.10:FF:000004">
    <property type="entry name" value="3-oxoacyl-[acyl-carrier-protein] synthase 3"/>
    <property type="match status" value="1"/>
</dbReference>
<accession>A0A7G1I1R1</accession>
<dbReference type="SUPFAM" id="SSF53901">
    <property type="entry name" value="Thiolase-like"/>
    <property type="match status" value="1"/>
</dbReference>
<evidence type="ECO:0000256" key="2">
    <source>
        <dbReference type="ARBA" id="ARBA00008642"/>
    </source>
</evidence>
<organism evidence="16 17">
    <name type="scientific">Coprobacter secundus subsp. similis</name>
    <dbReference type="NCBI Taxonomy" id="2751153"/>
    <lineage>
        <taxon>Bacteria</taxon>
        <taxon>Pseudomonadati</taxon>
        <taxon>Bacteroidota</taxon>
        <taxon>Bacteroidia</taxon>
        <taxon>Bacteroidales</taxon>
        <taxon>Barnesiellaceae</taxon>
        <taxon>Coprobacter</taxon>
    </lineage>
</organism>
<dbReference type="Gene3D" id="3.40.47.10">
    <property type="match status" value="1"/>
</dbReference>
<keyword evidence="10 13" id="KW-0511">Multifunctional enzyme</keyword>
<dbReference type="NCBIfam" id="TIGR00747">
    <property type="entry name" value="fabH"/>
    <property type="match status" value="1"/>
</dbReference>
<evidence type="ECO:0000256" key="6">
    <source>
        <dbReference type="ARBA" id="ARBA00022679"/>
    </source>
</evidence>
<feature type="active site" evidence="13">
    <location>
        <position position="114"/>
    </location>
</feature>
<evidence type="ECO:0000256" key="3">
    <source>
        <dbReference type="ARBA" id="ARBA00012333"/>
    </source>
</evidence>
<evidence type="ECO:0000256" key="9">
    <source>
        <dbReference type="ARBA" id="ARBA00023160"/>
    </source>
</evidence>
<comment type="catalytic activity">
    <reaction evidence="12">
        <text>malonyl-[ACP] + acetyl-CoA + H(+) = 3-oxobutanoyl-[ACP] + CO2 + CoA</text>
        <dbReference type="Rhea" id="RHEA:12080"/>
        <dbReference type="Rhea" id="RHEA-COMP:9623"/>
        <dbReference type="Rhea" id="RHEA-COMP:9625"/>
        <dbReference type="ChEBI" id="CHEBI:15378"/>
        <dbReference type="ChEBI" id="CHEBI:16526"/>
        <dbReference type="ChEBI" id="CHEBI:57287"/>
        <dbReference type="ChEBI" id="CHEBI:57288"/>
        <dbReference type="ChEBI" id="CHEBI:78449"/>
        <dbReference type="ChEBI" id="CHEBI:78450"/>
        <dbReference type="EC" id="2.3.1.180"/>
    </reaction>
    <physiologicalReaction direction="left-to-right" evidence="12">
        <dbReference type="Rhea" id="RHEA:12081"/>
    </physiologicalReaction>
</comment>
<evidence type="ECO:0000256" key="13">
    <source>
        <dbReference type="HAMAP-Rule" id="MF_01815"/>
    </source>
</evidence>
<dbReference type="PANTHER" id="PTHR34069:SF2">
    <property type="entry name" value="BETA-KETOACYL-[ACYL-CARRIER-PROTEIN] SYNTHASE III"/>
    <property type="match status" value="1"/>
</dbReference>
<dbReference type="GO" id="GO:0006633">
    <property type="term" value="P:fatty acid biosynthetic process"/>
    <property type="evidence" value="ECO:0007669"/>
    <property type="project" value="UniProtKB-UniRule"/>
</dbReference>
<dbReference type="NCBIfam" id="NF006829">
    <property type="entry name" value="PRK09352.1"/>
    <property type="match status" value="1"/>
</dbReference>
<keyword evidence="11 13" id="KW-0012">Acyltransferase</keyword>
<evidence type="ECO:0000256" key="12">
    <source>
        <dbReference type="ARBA" id="ARBA00051096"/>
    </source>
</evidence>
<feature type="active site" evidence="13">
    <location>
        <position position="284"/>
    </location>
</feature>
<feature type="region of interest" description="ACP-binding" evidence="13">
    <location>
        <begin position="255"/>
        <end position="259"/>
    </location>
</feature>
<comment type="function">
    <text evidence="13">Catalyzes the condensation reaction of fatty acid synthesis by the addition to an acyl acceptor of two carbons from malonyl-ACP. Catalyzes the first condensation reaction which initiates fatty acid synthesis and may therefore play a role in governing the total rate of fatty acid production. Possesses both acetoacetyl-ACP synthase and acetyl transacylase activities. Its substrate specificity determines the biosynthesis of branched-chain and/or straight-chain of fatty acids.</text>
</comment>
<evidence type="ECO:0000256" key="5">
    <source>
        <dbReference type="ARBA" id="ARBA00022516"/>
    </source>
</evidence>
<evidence type="ECO:0000259" key="14">
    <source>
        <dbReference type="Pfam" id="PF08541"/>
    </source>
</evidence>
<keyword evidence="5 13" id="KW-0444">Lipid biosynthesis</keyword>
<comment type="subcellular location">
    <subcellularLocation>
        <location evidence="13">Cytoplasm</location>
    </subcellularLocation>
</comment>
<keyword evidence="7 13" id="KW-0276">Fatty acid metabolism</keyword>
<dbReference type="InterPro" id="IPR004655">
    <property type="entry name" value="FabH"/>
</dbReference>
<gene>
    <name evidence="16" type="primary">fabH2</name>
    <name evidence="13" type="synonym">fabH</name>
    <name evidence="16" type="ORF">Cop2CBH44_19400</name>
</gene>
<evidence type="ECO:0000313" key="16">
    <source>
        <dbReference type="EMBL" id="BCI63587.1"/>
    </source>
</evidence>
<sequence>MQNAVITGVASYVPDYILTNEELSHMVDTNDEWITTRVGIKERRILKGEGLGSSELGYRAVNELLKKTGISPDDVELIICATSNPDYRFPSTASIIAEKSGIKHCFGYDVQAACAGFIVALQAGAAYIKSGLYKKVIVLAAEKMSSMTNYTDRNTCPLFGDAAAAVMLEPSDKNLGVMDAVMHTDGIGLPHLLMKAGGSAYPATHESIDRMEHYVYQEGRAVYKHAVSDMLESTLNVAERNHLTFDSIDWFIPHQANARIIEAIAGRINIAPEKVVMNIEKFGNTSAASIPLCLSEWEGKFKQGDNIILTAFGAGFTWGALYLKWAYNKV</sequence>
<keyword evidence="4 13" id="KW-0963">Cytoplasm</keyword>
<comment type="pathway">
    <text evidence="1 13">Lipid metabolism; fatty acid biosynthesis.</text>
</comment>
<evidence type="ECO:0000256" key="11">
    <source>
        <dbReference type="ARBA" id="ARBA00023315"/>
    </source>
</evidence>